<organism evidence="8 9">
    <name type="scientific">Acaromyces ingoldii</name>
    <dbReference type="NCBI Taxonomy" id="215250"/>
    <lineage>
        <taxon>Eukaryota</taxon>
        <taxon>Fungi</taxon>
        <taxon>Dikarya</taxon>
        <taxon>Basidiomycota</taxon>
        <taxon>Ustilaginomycotina</taxon>
        <taxon>Exobasidiomycetes</taxon>
        <taxon>Exobasidiales</taxon>
        <taxon>Cryptobasidiaceae</taxon>
        <taxon>Acaromyces</taxon>
    </lineage>
</organism>
<dbReference type="PANTHER" id="PTHR31668">
    <property type="entry name" value="GLUCOSE TRANSPORT TRANSCRIPTION REGULATOR RGT1-RELATED-RELATED"/>
    <property type="match status" value="1"/>
</dbReference>
<dbReference type="CDD" id="cd00067">
    <property type="entry name" value="GAL4"/>
    <property type="match status" value="2"/>
</dbReference>
<dbReference type="Gene3D" id="4.10.240.10">
    <property type="entry name" value="Zn(2)-C6 fungal-type DNA-binding domain"/>
    <property type="match status" value="2"/>
</dbReference>
<name>A0A316YL72_9BASI</name>
<evidence type="ECO:0000256" key="1">
    <source>
        <dbReference type="ARBA" id="ARBA00022723"/>
    </source>
</evidence>
<dbReference type="PROSITE" id="PS00463">
    <property type="entry name" value="ZN2_CY6_FUNGAL_1"/>
    <property type="match status" value="1"/>
</dbReference>
<feature type="compositionally biased region" description="Polar residues" evidence="6">
    <location>
        <begin position="326"/>
        <end position="341"/>
    </location>
</feature>
<feature type="region of interest" description="Disordered" evidence="6">
    <location>
        <begin position="1069"/>
        <end position="1110"/>
    </location>
</feature>
<evidence type="ECO:0000256" key="3">
    <source>
        <dbReference type="ARBA" id="ARBA00023125"/>
    </source>
</evidence>
<keyword evidence="4" id="KW-0804">Transcription</keyword>
<dbReference type="GO" id="GO:0000981">
    <property type="term" value="F:DNA-binding transcription factor activity, RNA polymerase II-specific"/>
    <property type="evidence" value="ECO:0007669"/>
    <property type="project" value="InterPro"/>
</dbReference>
<feature type="compositionally biased region" description="Low complexity" evidence="6">
    <location>
        <begin position="600"/>
        <end position="617"/>
    </location>
</feature>
<protein>
    <recommendedName>
        <fullName evidence="7">Zn(2)-C6 fungal-type domain-containing protein</fullName>
    </recommendedName>
</protein>
<dbReference type="Proteomes" id="UP000245768">
    <property type="component" value="Unassembled WGS sequence"/>
</dbReference>
<gene>
    <name evidence="8" type="ORF">FA10DRAFT_266481</name>
</gene>
<feature type="region of interest" description="Disordered" evidence="6">
    <location>
        <begin position="813"/>
        <end position="834"/>
    </location>
</feature>
<dbReference type="PROSITE" id="PS50048">
    <property type="entry name" value="ZN2_CY6_FUNGAL_2"/>
    <property type="match status" value="2"/>
</dbReference>
<feature type="compositionally biased region" description="Low complexity" evidence="6">
    <location>
        <begin position="160"/>
        <end position="177"/>
    </location>
</feature>
<dbReference type="InterPro" id="IPR001138">
    <property type="entry name" value="Zn2Cys6_DnaBD"/>
</dbReference>
<evidence type="ECO:0000259" key="7">
    <source>
        <dbReference type="PROSITE" id="PS50048"/>
    </source>
</evidence>
<accession>A0A316YL72</accession>
<keyword evidence="2" id="KW-0805">Transcription regulation</keyword>
<feature type="region of interest" description="Disordered" evidence="6">
    <location>
        <begin position="592"/>
        <end position="620"/>
    </location>
</feature>
<dbReference type="OrthoDB" id="39175at2759"/>
<dbReference type="GeneID" id="37043423"/>
<dbReference type="EMBL" id="KZ819636">
    <property type="protein sequence ID" value="PWN89951.1"/>
    <property type="molecule type" value="Genomic_DNA"/>
</dbReference>
<keyword evidence="1" id="KW-0479">Metal-binding</keyword>
<dbReference type="GO" id="GO:0003677">
    <property type="term" value="F:DNA binding"/>
    <property type="evidence" value="ECO:0007669"/>
    <property type="project" value="UniProtKB-KW"/>
</dbReference>
<feature type="compositionally biased region" description="Polar residues" evidence="6">
    <location>
        <begin position="1082"/>
        <end position="1091"/>
    </location>
</feature>
<feature type="compositionally biased region" description="Basic and acidic residues" evidence="6">
    <location>
        <begin position="1101"/>
        <end position="1110"/>
    </location>
</feature>
<feature type="compositionally biased region" description="Low complexity" evidence="6">
    <location>
        <begin position="1070"/>
        <end position="1080"/>
    </location>
</feature>
<dbReference type="GO" id="GO:0008270">
    <property type="term" value="F:zinc ion binding"/>
    <property type="evidence" value="ECO:0007669"/>
    <property type="project" value="InterPro"/>
</dbReference>
<dbReference type="PANTHER" id="PTHR31668:SF26">
    <property type="entry name" value="GLUCOSE TRANSPORT TRANSCRIPTION REGULATOR RGT1-RELATED"/>
    <property type="match status" value="1"/>
</dbReference>
<dbReference type="RefSeq" id="XP_025377149.1">
    <property type="nucleotide sequence ID" value="XM_025521507.1"/>
</dbReference>
<dbReference type="SUPFAM" id="SSF57701">
    <property type="entry name" value="Zn2/Cys6 DNA-binding domain"/>
    <property type="match status" value="2"/>
</dbReference>
<evidence type="ECO:0000256" key="5">
    <source>
        <dbReference type="ARBA" id="ARBA00023242"/>
    </source>
</evidence>
<evidence type="ECO:0000313" key="9">
    <source>
        <dbReference type="Proteomes" id="UP000245768"/>
    </source>
</evidence>
<feature type="domain" description="Zn(2)-C6 fungal-type" evidence="7">
    <location>
        <begin position="255"/>
        <end position="296"/>
    </location>
</feature>
<evidence type="ECO:0000256" key="6">
    <source>
        <dbReference type="SAM" id="MobiDB-lite"/>
    </source>
</evidence>
<dbReference type="InParanoid" id="A0A316YL72"/>
<proteinExistence type="predicted"/>
<dbReference type="InterPro" id="IPR050797">
    <property type="entry name" value="Carb_Metab_Trans_Reg"/>
</dbReference>
<feature type="compositionally biased region" description="Acidic residues" evidence="6">
    <location>
        <begin position="217"/>
        <end position="236"/>
    </location>
</feature>
<keyword evidence="5" id="KW-0539">Nucleus</keyword>
<feature type="region of interest" description="Disordered" evidence="6">
    <location>
        <begin position="138"/>
        <end position="252"/>
    </location>
</feature>
<feature type="domain" description="Zn(2)-C6 fungal-type" evidence="7">
    <location>
        <begin position="552"/>
        <end position="586"/>
    </location>
</feature>
<reference evidence="8 9" key="1">
    <citation type="journal article" date="2018" name="Mol. Biol. Evol.">
        <title>Broad Genomic Sampling Reveals a Smut Pathogenic Ancestry of the Fungal Clade Ustilaginomycotina.</title>
        <authorList>
            <person name="Kijpornyongpan T."/>
            <person name="Mondo S.J."/>
            <person name="Barry K."/>
            <person name="Sandor L."/>
            <person name="Lee J."/>
            <person name="Lipzen A."/>
            <person name="Pangilinan J."/>
            <person name="LaButti K."/>
            <person name="Hainaut M."/>
            <person name="Henrissat B."/>
            <person name="Grigoriev I.V."/>
            <person name="Spatafora J.W."/>
            <person name="Aime M.C."/>
        </authorList>
    </citation>
    <scope>NUCLEOTIDE SEQUENCE [LARGE SCALE GENOMIC DNA]</scope>
    <source>
        <strain evidence="8 9">MCA 4198</strain>
    </source>
</reference>
<dbReference type="Pfam" id="PF00172">
    <property type="entry name" value="Zn_clus"/>
    <property type="match status" value="1"/>
</dbReference>
<evidence type="ECO:0000256" key="2">
    <source>
        <dbReference type="ARBA" id="ARBA00023015"/>
    </source>
</evidence>
<keyword evidence="3" id="KW-0238">DNA-binding</keyword>
<feature type="region of interest" description="Disordered" evidence="6">
    <location>
        <begin position="322"/>
        <end position="341"/>
    </location>
</feature>
<sequence>MAPSPQDVNFLETLPRTSAGPFNNAHFQHDHAGNNYQALVDLMAAHAGSDNVGNMHTSHFPSGSGLENGGHATMGLSPSYQHAPSHVDAKWIWNSTNTIPMNAASDFALTFDHHNGQWNSSTPSSSTDLLRMSQTTPTFIPHSLSSHSSSPRTTHNGGRVDSSADQSTDSTSVSDASPRSQDGALKDVTISPSVFHAPTSSSFVPLFPASKRPSKTEEEEEDEEEDEEEEDEEDEQAGDKGLPKKAKVQRRQGVTCDQCRSKHIRCVACPPGERVVGENGRTKCLRCVKKGLECTRNHAPPSRRYPRPSRTGKRIEQARLLHGSKPGQTGQLLTQPSASADSRLSQRVMAGSVSLRLLTCFFATAHMQMPIVDFHNFSARYNFSSGDYRVMSIMANGGAQEEGIPSARHSAPGLQMSVWPATKQSTLSTPETTETLIAVMHAWASLYTDMPVAFGQDAALLGFGGSGSGEGTSSSGRTGAAGLSINHSNQLGGEAGQMPTIVADEGAAKSGPGGGAWKSAVPSSTVLATAENGAIIGANGKVRRPKRKQGVACDTCRLRRLRCDKLERPEGMGCSRCEDKMIVCTDEYIQSKRKKNSDGSPLPQQSPQQQLTQPHPTYSQDMGMAIVGSLDSDEGTIGSAASMIKDVTGGQGPNSWKGTSREQEVWIDDGPKAPATYRAGRGKDMLAWGRARQPFFWELLKKALALVEKHNLKENPSVEAIQALMILVQIVDLVDQKHSSSLAKAAYNHLSALNLERADEVDEQDQEAVALMFGHMQRSRVWCSTWTRDAIITGMHRKQPFFAAERAIGIKGGSSSASSTAPAQDPTKADMSVTQLPKPKLNGEMGLSFSILALMQVGALSRFLARHIDSIPSTQPGLTPRDRFPGTPTSAQVRKLEKACAALWRSIDSLLLFFDRCALEARTIMDGLRPFQPLGWIANIKIACAMLDLATFRILGERHQVLDYSPSSDLAANEAVRLLLEKSRQRALTTCRGISRLVEFLLPKRVFQTGGILLRQILPVAQFLARTPAIITTPTSSSSSLTSNSLLLDPSMLHGAAVDPRTLFTRHDTSSSSLLLTPPSASVESPSNAHTSGMEEADEAEREKETEKKGHIPSHIVEARLGPFDVDAKKREVGHCIEALAQLGYAWPSMEREIASVEHLLRTVQPIPQHVASAAAHF</sequence>
<keyword evidence="9" id="KW-1185">Reference proteome</keyword>
<dbReference type="SMART" id="SM00066">
    <property type="entry name" value="GAL4"/>
    <property type="match status" value="2"/>
</dbReference>
<dbReference type="AlphaFoldDB" id="A0A316YL72"/>
<evidence type="ECO:0000313" key="8">
    <source>
        <dbReference type="EMBL" id="PWN89951.1"/>
    </source>
</evidence>
<dbReference type="InterPro" id="IPR036864">
    <property type="entry name" value="Zn2-C6_fun-type_DNA-bd_sf"/>
</dbReference>
<evidence type="ECO:0000256" key="4">
    <source>
        <dbReference type="ARBA" id="ARBA00023163"/>
    </source>
</evidence>